<gene>
    <name evidence="3" type="ORF">TrVE_jg4823</name>
</gene>
<evidence type="ECO:0000313" key="4">
    <source>
        <dbReference type="Proteomes" id="UP001165160"/>
    </source>
</evidence>
<feature type="transmembrane region" description="Helical" evidence="1">
    <location>
        <begin position="42"/>
        <end position="62"/>
    </location>
</feature>
<keyword evidence="1" id="KW-0472">Membrane</keyword>
<keyword evidence="2" id="KW-0732">Signal</keyword>
<keyword evidence="1" id="KW-1133">Transmembrane helix</keyword>
<reference evidence="4" key="1">
    <citation type="journal article" date="2023" name="Commun. Biol.">
        <title>Genome analysis of Parmales, the sister group of diatoms, reveals the evolutionary specialization of diatoms from phago-mixotrophs to photoautotrophs.</title>
        <authorList>
            <person name="Ban H."/>
            <person name="Sato S."/>
            <person name="Yoshikawa S."/>
            <person name="Yamada K."/>
            <person name="Nakamura Y."/>
            <person name="Ichinomiya M."/>
            <person name="Sato N."/>
            <person name="Blanc-Mathieu R."/>
            <person name="Endo H."/>
            <person name="Kuwata A."/>
            <person name="Ogata H."/>
        </authorList>
    </citation>
    <scope>NUCLEOTIDE SEQUENCE [LARGE SCALE GENOMIC DNA]</scope>
    <source>
        <strain evidence="4">NIES 3699</strain>
    </source>
</reference>
<feature type="transmembrane region" description="Helical" evidence="1">
    <location>
        <begin position="74"/>
        <end position="96"/>
    </location>
</feature>
<keyword evidence="4" id="KW-1185">Reference proteome</keyword>
<dbReference type="AlphaFoldDB" id="A0A9W7C0Q3"/>
<dbReference type="Proteomes" id="UP001165160">
    <property type="component" value="Unassembled WGS sequence"/>
</dbReference>
<accession>A0A9W7C0Q3</accession>
<evidence type="ECO:0000256" key="1">
    <source>
        <dbReference type="SAM" id="Phobius"/>
    </source>
</evidence>
<protein>
    <submittedName>
        <fullName evidence="3">Uncharacterized protein</fullName>
    </submittedName>
</protein>
<sequence length="128" mass="13374">MIMIFRTVLLLTLASAVLSFNLGTPAAPKIVKRSGNVLRPAAAVSPVLVGVFGVVEAANAVVEADGYEYGSVDAPIGIAWGVGILAILTSFLPLALKGGEEALDDMRENEKYSFGKGKDVLNGRGKKK</sequence>
<name>A0A9W7C0Q3_9STRA</name>
<organism evidence="3 4">
    <name type="scientific">Triparma verrucosa</name>
    <dbReference type="NCBI Taxonomy" id="1606542"/>
    <lineage>
        <taxon>Eukaryota</taxon>
        <taxon>Sar</taxon>
        <taxon>Stramenopiles</taxon>
        <taxon>Ochrophyta</taxon>
        <taxon>Bolidophyceae</taxon>
        <taxon>Parmales</taxon>
        <taxon>Triparmaceae</taxon>
        <taxon>Triparma</taxon>
    </lineage>
</organism>
<keyword evidence="1" id="KW-0812">Transmembrane</keyword>
<proteinExistence type="predicted"/>
<evidence type="ECO:0000256" key="2">
    <source>
        <dbReference type="SAM" id="SignalP"/>
    </source>
</evidence>
<evidence type="ECO:0000313" key="3">
    <source>
        <dbReference type="EMBL" id="GMH96158.1"/>
    </source>
</evidence>
<comment type="caution">
    <text evidence="3">The sequence shown here is derived from an EMBL/GenBank/DDBJ whole genome shotgun (WGS) entry which is preliminary data.</text>
</comment>
<dbReference type="EMBL" id="BRXX01000179">
    <property type="protein sequence ID" value="GMH96158.1"/>
    <property type="molecule type" value="Genomic_DNA"/>
</dbReference>
<feature type="chain" id="PRO_5040772192" evidence="2">
    <location>
        <begin position="20"/>
        <end position="128"/>
    </location>
</feature>
<feature type="signal peptide" evidence="2">
    <location>
        <begin position="1"/>
        <end position="19"/>
    </location>
</feature>